<protein>
    <recommendedName>
        <fullName evidence="2">TIL domain-containing protein</fullName>
    </recommendedName>
</protein>
<evidence type="ECO:0000313" key="3">
    <source>
        <dbReference type="EMBL" id="VEN55687.1"/>
    </source>
</evidence>
<organism evidence="3 4">
    <name type="scientific">Callosobruchus maculatus</name>
    <name type="common">Southern cowpea weevil</name>
    <name type="synonym">Pulse bruchid</name>
    <dbReference type="NCBI Taxonomy" id="64391"/>
    <lineage>
        <taxon>Eukaryota</taxon>
        <taxon>Metazoa</taxon>
        <taxon>Ecdysozoa</taxon>
        <taxon>Arthropoda</taxon>
        <taxon>Hexapoda</taxon>
        <taxon>Insecta</taxon>
        <taxon>Pterygota</taxon>
        <taxon>Neoptera</taxon>
        <taxon>Endopterygota</taxon>
        <taxon>Coleoptera</taxon>
        <taxon>Polyphaga</taxon>
        <taxon>Cucujiformia</taxon>
        <taxon>Chrysomeloidea</taxon>
        <taxon>Chrysomelidae</taxon>
        <taxon>Bruchinae</taxon>
        <taxon>Bruchini</taxon>
        <taxon>Callosobruchus</taxon>
    </lineage>
</organism>
<accession>A0A653D8L8</accession>
<keyword evidence="4" id="KW-1185">Reference proteome</keyword>
<dbReference type="InterPro" id="IPR002919">
    <property type="entry name" value="TIL_dom"/>
</dbReference>
<keyword evidence="1" id="KW-0732">Signal</keyword>
<dbReference type="SUPFAM" id="SSF57567">
    <property type="entry name" value="Serine protease inhibitors"/>
    <property type="match status" value="1"/>
</dbReference>
<feature type="signal peptide" evidence="1">
    <location>
        <begin position="1"/>
        <end position="21"/>
    </location>
</feature>
<gene>
    <name evidence="3" type="ORF">CALMAC_LOCUS14802</name>
</gene>
<evidence type="ECO:0000313" key="4">
    <source>
        <dbReference type="Proteomes" id="UP000410492"/>
    </source>
</evidence>
<feature type="chain" id="PRO_5024970499" description="TIL domain-containing protein" evidence="1">
    <location>
        <begin position="22"/>
        <end position="81"/>
    </location>
</feature>
<dbReference type="Gene3D" id="2.10.25.10">
    <property type="entry name" value="Laminin"/>
    <property type="match status" value="1"/>
</dbReference>
<dbReference type="EMBL" id="CAACVG010010398">
    <property type="protein sequence ID" value="VEN55687.1"/>
    <property type="molecule type" value="Genomic_DNA"/>
</dbReference>
<evidence type="ECO:0000259" key="2">
    <source>
        <dbReference type="Pfam" id="PF01826"/>
    </source>
</evidence>
<dbReference type="Proteomes" id="UP000410492">
    <property type="component" value="Unassembled WGS sequence"/>
</dbReference>
<dbReference type="InterPro" id="IPR036084">
    <property type="entry name" value="Ser_inhib-like_sf"/>
</dbReference>
<feature type="domain" description="TIL" evidence="2">
    <location>
        <begin position="24"/>
        <end position="80"/>
    </location>
</feature>
<sequence>MKFVMFFIYGILFTMLSASLAVKCGPNQRVTPCYPCYQTCKGYKLALRCPKKCRINRTRCFCDHLWVKNSDGICIPKEDCP</sequence>
<reference evidence="3 4" key="1">
    <citation type="submission" date="2019-01" db="EMBL/GenBank/DDBJ databases">
        <authorList>
            <person name="Sayadi A."/>
        </authorList>
    </citation>
    <scope>NUCLEOTIDE SEQUENCE [LARGE SCALE GENOMIC DNA]</scope>
</reference>
<proteinExistence type="predicted"/>
<evidence type="ECO:0000256" key="1">
    <source>
        <dbReference type="SAM" id="SignalP"/>
    </source>
</evidence>
<dbReference type="Pfam" id="PF01826">
    <property type="entry name" value="TIL"/>
    <property type="match status" value="1"/>
</dbReference>
<dbReference type="AlphaFoldDB" id="A0A653D8L8"/>
<dbReference type="CDD" id="cd19941">
    <property type="entry name" value="TIL"/>
    <property type="match status" value="1"/>
</dbReference>
<name>A0A653D8L8_CALMS</name>
<dbReference type="OrthoDB" id="6236007at2759"/>